<organism evidence="2 3">
    <name type="scientific">Bradyrhizobium campsiandrae</name>
    <dbReference type="NCBI Taxonomy" id="1729892"/>
    <lineage>
        <taxon>Bacteria</taxon>
        <taxon>Pseudomonadati</taxon>
        <taxon>Pseudomonadota</taxon>
        <taxon>Alphaproteobacteria</taxon>
        <taxon>Hyphomicrobiales</taxon>
        <taxon>Nitrobacteraceae</taxon>
        <taxon>Bradyrhizobium</taxon>
    </lineage>
</organism>
<dbReference type="EMBL" id="JAATTO010000042">
    <property type="protein sequence ID" value="MBC9981848.1"/>
    <property type="molecule type" value="Genomic_DNA"/>
</dbReference>
<evidence type="ECO:0000313" key="3">
    <source>
        <dbReference type="Proteomes" id="UP000639516"/>
    </source>
</evidence>
<accession>A0ABR7UCL8</accession>
<comment type="caution">
    <text evidence="2">The sequence shown here is derived from an EMBL/GenBank/DDBJ whole genome shotgun (WGS) entry which is preliminary data.</text>
</comment>
<dbReference type="RefSeq" id="WP_188104960.1">
    <property type="nucleotide sequence ID" value="NZ_JAATTO010000042.1"/>
</dbReference>
<name>A0ABR7UCL8_9BRAD</name>
<dbReference type="Pfam" id="PF05016">
    <property type="entry name" value="ParE_toxin"/>
    <property type="match status" value="1"/>
</dbReference>
<dbReference type="Proteomes" id="UP000639516">
    <property type="component" value="Unassembled WGS sequence"/>
</dbReference>
<dbReference type="InterPro" id="IPR035093">
    <property type="entry name" value="RelE/ParE_toxin_dom_sf"/>
</dbReference>
<keyword evidence="1" id="KW-1277">Toxin-antitoxin system</keyword>
<sequence length="70" mass="8115">MKLRYTRRARTDIDGLHEYLAEHDKRAAAAVVRRIRSVGQLLAKYPRLGRATDMAAVRVFPIVPFPYLIY</sequence>
<evidence type="ECO:0000313" key="2">
    <source>
        <dbReference type="EMBL" id="MBC9981848.1"/>
    </source>
</evidence>
<dbReference type="InterPro" id="IPR007712">
    <property type="entry name" value="RelE/ParE_toxin"/>
</dbReference>
<protein>
    <submittedName>
        <fullName evidence="2">Type II toxin-antitoxin system RelE/ParE family toxin</fullName>
    </submittedName>
</protein>
<keyword evidence="3" id="KW-1185">Reference proteome</keyword>
<proteinExistence type="predicted"/>
<dbReference type="Gene3D" id="3.30.2310.20">
    <property type="entry name" value="RelE-like"/>
    <property type="match status" value="1"/>
</dbReference>
<gene>
    <name evidence="2" type="ORF">HA482_26920</name>
</gene>
<evidence type="ECO:0000256" key="1">
    <source>
        <dbReference type="ARBA" id="ARBA00022649"/>
    </source>
</evidence>
<reference evidence="2 3" key="1">
    <citation type="journal article" date="2020" name="Arch. Microbiol.">
        <title>Bradyrhizobium campsiandrae sp. nov., a nitrogen-fixing bacterial strain isolated from a native leguminous tree from the Amazon adapted to flooded conditions.</title>
        <authorList>
            <person name="Cabral Michel D."/>
            <person name="Martins da Costa E."/>
            <person name="Azarias Guimaraes A."/>
            <person name="Soares de Carvalho T."/>
            <person name="Santos de Castro Caputo P."/>
            <person name="Willems A."/>
            <person name="de Souza Moreira F.M."/>
        </authorList>
    </citation>
    <scope>NUCLEOTIDE SEQUENCE [LARGE SCALE GENOMIC DNA]</scope>
    <source>
        <strain evidence="3">INPA 384B</strain>
    </source>
</reference>